<dbReference type="EMBL" id="JACXAE010000036">
    <property type="protein sequence ID" value="MBD2772154.1"/>
    <property type="molecule type" value="Genomic_DNA"/>
</dbReference>
<comment type="caution">
    <text evidence="2">The sequence shown here is derived from an EMBL/GenBank/DDBJ whole genome shotgun (WGS) entry which is preliminary data.</text>
</comment>
<dbReference type="AlphaFoldDB" id="A0A8J7C4V4"/>
<gene>
    <name evidence="2" type="ORF">ICL16_08680</name>
</gene>
<keyword evidence="3" id="KW-1185">Reference proteome</keyword>
<dbReference type="Proteomes" id="UP000629098">
    <property type="component" value="Unassembled WGS sequence"/>
</dbReference>
<dbReference type="Pfam" id="PF24728">
    <property type="entry name" value="DUF7680"/>
    <property type="match status" value="1"/>
</dbReference>
<proteinExistence type="predicted"/>
<evidence type="ECO:0000313" key="2">
    <source>
        <dbReference type="EMBL" id="MBD2772154.1"/>
    </source>
</evidence>
<evidence type="ECO:0000259" key="1">
    <source>
        <dbReference type="Pfam" id="PF24728"/>
    </source>
</evidence>
<evidence type="ECO:0000313" key="3">
    <source>
        <dbReference type="Proteomes" id="UP000629098"/>
    </source>
</evidence>
<organism evidence="2 3">
    <name type="scientific">Iningainema tapete BLCC-T55</name>
    <dbReference type="NCBI Taxonomy" id="2748662"/>
    <lineage>
        <taxon>Bacteria</taxon>
        <taxon>Bacillati</taxon>
        <taxon>Cyanobacteriota</taxon>
        <taxon>Cyanophyceae</taxon>
        <taxon>Nostocales</taxon>
        <taxon>Scytonemataceae</taxon>
        <taxon>Iningainema tapete</taxon>
    </lineage>
</organism>
<protein>
    <recommendedName>
        <fullName evidence="1">DUF7680 domain-containing protein</fullName>
    </recommendedName>
</protein>
<name>A0A8J7C4V4_9CYAN</name>
<dbReference type="InterPro" id="IPR056097">
    <property type="entry name" value="DUF7680"/>
</dbReference>
<dbReference type="RefSeq" id="WP_190826447.1">
    <property type="nucleotide sequence ID" value="NZ_CAWPPI010000036.1"/>
</dbReference>
<feature type="domain" description="DUF7680" evidence="1">
    <location>
        <begin position="6"/>
        <end position="143"/>
    </location>
</feature>
<accession>A0A8J7C4V4</accession>
<sequence>MSKPHYQLKVEKLPGSDLSLEIWQLPTPATPHLKNPKRVAGLKGRNLALIEYRLLRQLKQIDIDLINLQQDKQKEFELDEENALRIGLMFRVLAPMRNRENMRCCAEGIEEMSKEEAAYWLGMSMHRKNPKRVLMALRCLLTDPHKD</sequence>
<reference evidence="2" key="1">
    <citation type="submission" date="2020-09" db="EMBL/GenBank/DDBJ databases">
        <title>Iningainema tapete sp. nov. (Scytonemataceae, Cyanobacteria) from greenhouses in central Florida (USA) produces two types of nodularin with biosynthetic potential for microcystin-LR and anabaenopeptins.</title>
        <authorList>
            <person name="Berthold D.E."/>
            <person name="Lefler F.W."/>
            <person name="Huang I.-S."/>
            <person name="Abdulla H."/>
            <person name="Zimba P.V."/>
            <person name="Laughinghouse H.D. IV."/>
        </authorList>
    </citation>
    <scope>NUCLEOTIDE SEQUENCE</scope>
    <source>
        <strain evidence="2">BLCCT55</strain>
    </source>
</reference>